<keyword evidence="3" id="KW-1185">Reference proteome</keyword>
<dbReference type="SMART" id="SM01321">
    <property type="entry name" value="Y1_Tnp"/>
    <property type="match status" value="1"/>
</dbReference>
<name>A0ABS2K987_9GAMM</name>
<protein>
    <submittedName>
        <fullName evidence="2">Transposase</fullName>
    </submittedName>
</protein>
<dbReference type="Gene3D" id="3.30.70.1290">
    <property type="entry name" value="Transposase IS200-like"/>
    <property type="match status" value="1"/>
</dbReference>
<dbReference type="InterPro" id="IPR002686">
    <property type="entry name" value="Transposase_17"/>
</dbReference>
<dbReference type="InterPro" id="IPR036515">
    <property type="entry name" value="Transposase_17_sf"/>
</dbReference>
<dbReference type="SUPFAM" id="SSF143422">
    <property type="entry name" value="Transposase IS200-like"/>
    <property type="match status" value="1"/>
</dbReference>
<evidence type="ECO:0000313" key="2">
    <source>
        <dbReference type="EMBL" id="MBM7127756.1"/>
    </source>
</evidence>
<dbReference type="RefSeq" id="WP_204684260.1">
    <property type="nucleotide sequence ID" value="NZ_JADIKE010000039.1"/>
</dbReference>
<evidence type="ECO:0000259" key="1">
    <source>
        <dbReference type="SMART" id="SM01321"/>
    </source>
</evidence>
<feature type="domain" description="Transposase IS200-like" evidence="1">
    <location>
        <begin position="12"/>
        <end position="187"/>
    </location>
</feature>
<gene>
    <name evidence="2" type="ORF">ISP19_20465</name>
</gene>
<accession>A0ABS2K987</accession>
<dbReference type="Proteomes" id="UP001430149">
    <property type="component" value="Unassembled WGS sequence"/>
</dbReference>
<reference evidence="2" key="1">
    <citation type="submission" date="2020-10" db="EMBL/GenBank/DDBJ databases">
        <title>Phylogeny of dyella-like bacteria.</title>
        <authorList>
            <person name="Fu J."/>
        </authorList>
    </citation>
    <scope>NUCLEOTIDE SEQUENCE</scope>
    <source>
        <strain evidence="2">DHOC52</strain>
    </source>
</reference>
<organism evidence="2 3">
    <name type="scientific">Dyella flava</name>
    <dbReference type="NCBI Taxonomy" id="1920170"/>
    <lineage>
        <taxon>Bacteria</taxon>
        <taxon>Pseudomonadati</taxon>
        <taxon>Pseudomonadota</taxon>
        <taxon>Gammaproteobacteria</taxon>
        <taxon>Lysobacterales</taxon>
        <taxon>Rhodanobacteraceae</taxon>
        <taxon>Dyella</taxon>
    </lineage>
</organism>
<dbReference type="EMBL" id="JADIKE010000039">
    <property type="protein sequence ID" value="MBM7127756.1"/>
    <property type="molecule type" value="Genomic_DNA"/>
</dbReference>
<evidence type="ECO:0000313" key="3">
    <source>
        <dbReference type="Proteomes" id="UP001430149"/>
    </source>
</evidence>
<proteinExistence type="predicted"/>
<dbReference type="PANTHER" id="PTHR34322:SF2">
    <property type="entry name" value="TRANSPOSASE IS200-LIKE DOMAIN-CONTAINING PROTEIN"/>
    <property type="match status" value="1"/>
</dbReference>
<dbReference type="PANTHER" id="PTHR34322">
    <property type="entry name" value="TRANSPOSASE, Y1_TNP DOMAIN-CONTAINING"/>
    <property type="match status" value="1"/>
</dbReference>
<sequence length="324" mass="37009">MRYPRHHIVAPEAAGFFHCVSRCVRRAFLCGEDAYSGRSYEHRRAWVEERLLMLAECFAVGLYAYAVMSNHVHVVLHVDPQAANDWSDEEVAERWVRLFPVYVDEVIDERLCREKAQRLQGDPERMVELRRRMGSLSWFMRCLNESIARQANREDGCTGRFWEGRFKCQALLDEQAVLACMAYVDLNPIRAGMAKELTASEHASIRRRIQHGQARAKSLTASLRPLVGMPSSPRLSVRAIDYLELVDWSGRVVRQDKRGSITPQAPSVLAQLGLRELQWHSQMLGIESRYWRAVGTAESLIAKARALGQCWLKGAGRGRRPVYG</sequence>
<comment type="caution">
    <text evidence="2">The sequence shown here is derived from an EMBL/GenBank/DDBJ whole genome shotgun (WGS) entry which is preliminary data.</text>
</comment>